<keyword evidence="2" id="KW-1185">Reference proteome</keyword>
<protein>
    <submittedName>
        <fullName evidence="1">Uncharacterized protein</fullName>
    </submittedName>
</protein>
<accession>A0A4U5PG75</accession>
<reference evidence="1 2" key="1">
    <citation type="journal article" date="2015" name="Genome Biol.">
        <title>Comparative genomics of Steinernema reveals deeply conserved gene regulatory networks.</title>
        <authorList>
            <person name="Dillman A.R."/>
            <person name="Macchietto M."/>
            <person name="Porter C.F."/>
            <person name="Rogers A."/>
            <person name="Williams B."/>
            <person name="Antoshechkin I."/>
            <person name="Lee M.M."/>
            <person name="Goodwin Z."/>
            <person name="Lu X."/>
            <person name="Lewis E.E."/>
            <person name="Goodrich-Blair H."/>
            <person name="Stock S.P."/>
            <person name="Adams B.J."/>
            <person name="Sternberg P.W."/>
            <person name="Mortazavi A."/>
        </authorList>
    </citation>
    <scope>NUCLEOTIDE SEQUENCE [LARGE SCALE GENOMIC DNA]</scope>
    <source>
        <strain evidence="1 2">ALL</strain>
    </source>
</reference>
<dbReference type="Proteomes" id="UP000298663">
    <property type="component" value="Unassembled WGS sequence"/>
</dbReference>
<name>A0A4U5PG75_STECR</name>
<proteinExistence type="predicted"/>
<evidence type="ECO:0000313" key="1">
    <source>
        <dbReference type="EMBL" id="TKR95582.1"/>
    </source>
</evidence>
<reference evidence="1 2" key="2">
    <citation type="journal article" date="2019" name="G3 (Bethesda)">
        <title>Hybrid Assembly of the Genome of the Entomopathogenic Nematode Steinernema carpocapsae Identifies the X-Chromosome.</title>
        <authorList>
            <person name="Serra L."/>
            <person name="Macchietto M."/>
            <person name="Macias-Munoz A."/>
            <person name="McGill C.J."/>
            <person name="Rodriguez I.M."/>
            <person name="Rodriguez B."/>
            <person name="Murad R."/>
            <person name="Mortazavi A."/>
        </authorList>
    </citation>
    <scope>NUCLEOTIDE SEQUENCE [LARGE SCALE GENOMIC DNA]</scope>
    <source>
        <strain evidence="1 2">ALL</strain>
    </source>
</reference>
<comment type="caution">
    <text evidence="1">The sequence shown here is derived from an EMBL/GenBank/DDBJ whole genome shotgun (WGS) entry which is preliminary data.</text>
</comment>
<organism evidence="1 2">
    <name type="scientific">Steinernema carpocapsae</name>
    <name type="common">Entomopathogenic nematode</name>
    <dbReference type="NCBI Taxonomy" id="34508"/>
    <lineage>
        <taxon>Eukaryota</taxon>
        <taxon>Metazoa</taxon>
        <taxon>Ecdysozoa</taxon>
        <taxon>Nematoda</taxon>
        <taxon>Chromadorea</taxon>
        <taxon>Rhabditida</taxon>
        <taxon>Tylenchina</taxon>
        <taxon>Panagrolaimomorpha</taxon>
        <taxon>Strongyloidoidea</taxon>
        <taxon>Steinernematidae</taxon>
        <taxon>Steinernema</taxon>
    </lineage>
</organism>
<dbReference type="EMBL" id="AZBU02000002">
    <property type="protein sequence ID" value="TKR95582.1"/>
    <property type="molecule type" value="Genomic_DNA"/>
</dbReference>
<sequence length="133" mass="15811">MDQLPFDYIDSVAHLLSKNCAREFSDLHSDLWSHVRKTYKDKRVAYDIVADLHETAFSQRIFKRGTYTNLSTEHIYEGDFRYVRIQEFTVRCSDSYQITVEQLEPLLALISSVPVRKLRLYNVEPEFSKELWK</sequence>
<evidence type="ECO:0000313" key="2">
    <source>
        <dbReference type="Proteomes" id="UP000298663"/>
    </source>
</evidence>
<dbReference type="AlphaFoldDB" id="A0A4U5PG75"/>
<gene>
    <name evidence="1" type="ORF">L596_009728</name>
</gene>